<dbReference type="SFLD" id="SFLDS00029">
    <property type="entry name" value="Radical_SAM"/>
    <property type="match status" value="1"/>
</dbReference>
<dbReference type="RefSeq" id="WP_220748163.1">
    <property type="nucleotide sequence ID" value="NZ_BPFH01000002.1"/>
</dbReference>
<dbReference type="EMBL" id="BPFH01000002">
    <property type="protein sequence ID" value="GIT94642.1"/>
    <property type="molecule type" value="Genomic_DNA"/>
</dbReference>
<comment type="cofactor">
    <cofactor evidence="14">
        <name>[4Fe-4S] cluster</name>
        <dbReference type="ChEBI" id="CHEBI:49883"/>
    </cofactor>
    <text evidence="14">Binds 1 [4Fe-4S] cluster. The cluster is coordinated with 3 cysteines and an exchangeable S-adenosyl-L-methionine.</text>
</comment>
<dbReference type="Pfam" id="PF04055">
    <property type="entry name" value="Radical_SAM"/>
    <property type="match status" value="1"/>
</dbReference>
<evidence type="ECO:0000256" key="13">
    <source>
        <dbReference type="ARBA" id="ARBA00048321"/>
    </source>
</evidence>
<dbReference type="SMART" id="SM00729">
    <property type="entry name" value="Elp3"/>
    <property type="match status" value="1"/>
</dbReference>
<keyword evidence="12 14" id="KW-0627">Porphyrin biosynthesis</keyword>
<evidence type="ECO:0000259" key="15">
    <source>
        <dbReference type="PROSITE" id="PS51918"/>
    </source>
</evidence>
<accession>A0ABQ4NJP9</accession>
<keyword evidence="10 14" id="KW-0408">Iron</keyword>
<gene>
    <name evidence="16" type="primary">hemN</name>
    <name evidence="16" type="ORF">JANAI62_12650</name>
</gene>
<evidence type="ECO:0000256" key="1">
    <source>
        <dbReference type="ARBA" id="ARBA00004496"/>
    </source>
</evidence>
<dbReference type="InterPro" id="IPR034505">
    <property type="entry name" value="Coproporphyrinogen-III_oxidase"/>
</dbReference>
<comment type="pathway">
    <text evidence="2 14">Porphyrin-containing compound metabolism; protoporphyrin-IX biosynthesis; protoporphyrinogen-IX from coproporphyrinogen-III (AdoMet route): step 1/1.</text>
</comment>
<evidence type="ECO:0000313" key="16">
    <source>
        <dbReference type="EMBL" id="GIT94642.1"/>
    </source>
</evidence>
<dbReference type="InterPro" id="IPR058240">
    <property type="entry name" value="rSAM_sf"/>
</dbReference>
<comment type="subcellular location">
    <subcellularLocation>
        <location evidence="1 14">Cytoplasm</location>
    </subcellularLocation>
</comment>
<evidence type="ECO:0000256" key="9">
    <source>
        <dbReference type="ARBA" id="ARBA00023002"/>
    </source>
</evidence>
<dbReference type="InterPro" id="IPR013785">
    <property type="entry name" value="Aldolase_TIM"/>
</dbReference>
<feature type="domain" description="Radical SAM core" evidence="15">
    <location>
        <begin position="45"/>
        <end position="279"/>
    </location>
</feature>
<evidence type="ECO:0000256" key="12">
    <source>
        <dbReference type="ARBA" id="ARBA00023244"/>
    </source>
</evidence>
<comment type="caution">
    <text evidence="16">The sequence shown here is derived from an EMBL/GenBank/DDBJ whole genome shotgun (WGS) entry which is preliminary data.</text>
</comment>
<dbReference type="SFLD" id="SFLDG01065">
    <property type="entry name" value="anaerobic_coproporphyrinogen-I"/>
    <property type="match status" value="1"/>
</dbReference>
<dbReference type="PROSITE" id="PS51918">
    <property type="entry name" value="RADICAL_SAM"/>
    <property type="match status" value="1"/>
</dbReference>
<protein>
    <recommendedName>
        <fullName evidence="14">Coproporphyrinogen-III oxidase</fullName>
        <ecNumber evidence="14">1.3.98.3</ecNumber>
    </recommendedName>
</protein>
<sequence length="448" mass="48369">MTDHAFLRRHGLFEARAPRYTSYPPAPHFSDGVGAETLSSWLSQMGPDQALSLYVHIPFCRRLCWFCACRTQGTKSDAPLQPYVDALLAEAALIAEQVSGAGRVTTLHLGGGTPTILPPHLMKAVFDGIRSLFRLAPDAEISVEVDPTVLDEDRLDAMAEGGVTRASIGVQDFAEGVQEAIGRPQSIAQTAFAVDGLRQRGIEAINFDLLYGLPLQTSRSLAETLEQAIDLAPDRIALFGYAHVPWASKRQVMIRESDLPDGPMRLDLFNQAAARFGAAGFAPVGIDHFAKPEDPLAVAARTGRLRRSFQGYTTDVAPALIGMGASAISCLPQGYAQNAVRTADWQDRARQGRLATVRGHTLSRSDRLEAAVIEALLCDFTIDPARFGLEVRGATAAITRLVQAWPEAVEVSADGVLSVSDKARPLVRMMAMTLDAYSRPAGRHSVAI</sequence>
<evidence type="ECO:0000256" key="11">
    <source>
        <dbReference type="ARBA" id="ARBA00023014"/>
    </source>
</evidence>
<evidence type="ECO:0000256" key="7">
    <source>
        <dbReference type="ARBA" id="ARBA00022691"/>
    </source>
</evidence>
<dbReference type="Gene3D" id="3.20.20.70">
    <property type="entry name" value="Aldolase class I"/>
    <property type="match status" value="1"/>
</dbReference>
<comment type="catalytic activity">
    <reaction evidence="13 14">
        <text>coproporphyrinogen III + 2 S-adenosyl-L-methionine = protoporphyrinogen IX + 2 5'-deoxyadenosine + 2 L-methionine + 2 CO2</text>
        <dbReference type="Rhea" id="RHEA:15425"/>
        <dbReference type="ChEBI" id="CHEBI:16526"/>
        <dbReference type="ChEBI" id="CHEBI:17319"/>
        <dbReference type="ChEBI" id="CHEBI:57307"/>
        <dbReference type="ChEBI" id="CHEBI:57309"/>
        <dbReference type="ChEBI" id="CHEBI:57844"/>
        <dbReference type="ChEBI" id="CHEBI:59789"/>
        <dbReference type="EC" id="1.3.98.3"/>
    </reaction>
</comment>
<keyword evidence="17" id="KW-1185">Reference proteome</keyword>
<keyword evidence="11 14" id="KW-0411">Iron-sulfur</keyword>
<dbReference type="InterPro" id="IPR004558">
    <property type="entry name" value="Coprogen_oxidase_HemN"/>
</dbReference>
<reference evidence="16 17" key="1">
    <citation type="submission" date="2021-05" db="EMBL/GenBank/DDBJ databases">
        <title>Bacteria Genome sequencing.</title>
        <authorList>
            <person name="Takabe Y."/>
            <person name="Nakajima Y."/>
            <person name="Suzuki S."/>
            <person name="Shiozaki T."/>
        </authorList>
    </citation>
    <scope>NUCLEOTIDE SEQUENCE [LARGE SCALE GENOMIC DNA]</scope>
    <source>
        <strain evidence="16 17">AI_62</strain>
    </source>
</reference>
<name>A0ABQ4NJP9_9RHOB</name>
<dbReference type="SUPFAM" id="SSF102114">
    <property type="entry name" value="Radical SAM enzymes"/>
    <property type="match status" value="1"/>
</dbReference>
<dbReference type="Gene3D" id="1.10.10.920">
    <property type="match status" value="1"/>
</dbReference>
<comment type="similarity">
    <text evidence="3 14">Belongs to the anaerobic coproporphyrinogen-III oxidase family.</text>
</comment>
<dbReference type="InterPro" id="IPR006638">
    <property type="entry name" value="Elp3/MiaA/NifB-like_rSAM"/>
</dbReference>
<dbReference type="NCBIfam" id="TIGR00538">
    <property type="entry name" value="hemN"/>
    <property type="match status" value="1"/>
</dbReference>
<evidence type="ECO:0000313" key="17">
    <source>
        <dbReference type="Proteomes" id="UP000786693"/>
    </source>
</evidence>
<evidence type="ECO:0000256" key="8">
    <source>
        <dbReference type="ARBA" id="ARBA00022723"/>
    </source>
</evidence>
<organism evidence="16 17">
    <name type="scientific">Jannaschia pagri</name>
    <dbReference type="NCBI Taxonomy" id="2829797"/>
    <lineage>
        <taxon>Bacteria</taxon>
        <taxon>Pseudomonadati</taxon>
        <taxon>Pseudomonadota</taxon>
        <taxon>Alphaproteobacteria</taxon>
        <taxon>Rhodobacterales</taxon>
        <taxon>Roseobacteraceae</taxon>
        <taxon>Jannaschia</taxon>
    </lineage>
</organism>
<keyword evidence="8 14" id="KW-0479">Metal-binding</keyword>
<keyword evidence="6 14" id="KW-0963">Cytoplasm</keyword>
<keyword evidence="5 14" id="KW-0004">4Fe-4S</keyword>
<proteinExistence type="inferred from homology"/>
<comment type="subunit">
    <text evidence="4">Monomer.</text>
</comment>
<keyword evidence="7 14" id="KW-0949">S-adenosyl-L-methionine</keyword>
<evidence type="ECO:0000256" key="5">
    <source>
        <dbReference type="ARBA" id="ARBA00022485"/>
    </source>
</evidence>
<evidence type="ECO:0000256" key="6">
    <source>
        <dbReference type="ARBA" id="ARBA00022490"/>
    </source>
</evidence>
<dbReference type="PANTHER" id="PTHR13932">
    <property type="entry name" value="COPROPORPHYRINIGEN III OXIDASE"/>
    <property type="match status" value="1"/>
</dbReference>
<dbReference type="PANTHER" id="PTHR13932:SF6">
    <property type="entry name" value="OXYGEN-INDEPENDENT COPROPORPHYRINOGEN III OXIDASE"/>
    <property type="match status" value="1"/>
</dbReference>
<keyword evidence="9 14" id="KW-0560">Oxidoreductase</keyword>
<dbReference type="InterPro" id="IPR007197">
    <property type="entry name" value="rSAM"/>
</dbReference>
<evidence type="ECO:0000256" key="14">
    <source>
        <dbReference type="PIRNR" id="PIRNR000167"/>
    </source>
</evidence>
<dbReference type="PIRSF" id="PIRSF000167">
    <property type="entry name" value="HemN"/>
    <property type="match status" value="1"/>
</dbReference>
<dbReference type="CDD" id="cd01335">
    <property type="entry name" value="Radical_SAM"/>
    <property type="match status" value="1"/>
</dbReference>
<evidence type="ECO:0000256" key="3">
    <source>
        <dbReference type="ARBA" id="ARBA00005493"/>
    </source>
</evidence>
<evidence type="ECO:0000256" key="10">
    <source>
        <dbReference type="ARBA" id="ARBA00023004"/>
    </source>
</evidence>
<evidence type="ECO:0000256" key="4">
    <source>
        <dbReference type="ARBA" id="ARBA00011245"/>
    </source>
</evidence>
<evidence type="ECO:0000256" key="2">
    <source>
        <dbReference type="ARBA" id="ARBA00004785"/>
    </source>
</evidence>
<dbReference type="Proteomes" id="UP000786693">
    <property type="component" value="Unassembled WGS sequence"/>
</dbReference>
<dbReference type="EC" id="1.3.98.3" evidence="14"/>